<name>A0A1X0WGU9_9GAMM</name>
<keyword evidence="4" id="KW-0029">Amino-acid transport</keyword>
<keyword evidence="6 7" id="KW-0472">Membrane</keyword>
<dbReference type="GO" id="GO:0015171">
    <property type="term" value="F:amino acid transmembrane transporter activity"/>
    <property type="evidence" value="ECO:0007669"/>
    <property type="project" value="TreeGrafter"/>
</dbReference>
<sequence>MNLTLLSAYILSVLMLLLTPGPVVALVTGTAARHGYRKAFATVVGTNGASLVLIAFAALMLAGVVSLKSIYLYVLGTVGSIFIGYMAVQGLIGLSKTETAIDEELPAPVIQSSGGFFRGFMTGISNPKDILFFVSFFPQFITVTRDFGSSIMTLSLVWIFFDFSVLTLYILAVRRWVPAKHSKKFELASSIFLLGVAFCGVIYNVGEIISSLNAPV</sequence>
<dbReference type="PANTHER" id="PTHR30086">
    <property type="entry name" value="ARGININE EXPORTER PROTEIN ARGO"/>
    <property type="match status" value="1"/>
</dbReference>
<dbReference type="PANTHER" id="PTHR30086:SF20">
    <property type="entry name" value="ARGININE EXPORTER PROTEIN ARGO-RELATED"/>
    <property type="match status" value="1"/>
</dbReference>
<reference evidence="8 9" key="1">
    <citation type="journal article" date="2017" name="Int. J. Syst. Evol. Microbiol.">
        <title>Rouxiella badensis sp. nov. and Rouxiella silvae sp. nov. isolated from peat bog soil in Germany and emendation of the genus description.</title>
        <authorList>
            <person name="Le Fleche-Mateos A."/>
            <person name="Kugler J.H."/>
            <person name="Hansen S.H."/>
            <person name="Syldatk C."/>
            <person name="Hausmann R."/>
            <person name="Lomprez F."/>
            <person name="Vandenbogaert M."/>
            <person name="Manuguerra J.C."/>
            <person name="Grimont P.A."/>
        </authorList>
    </citation>
    <scope>NUCLEOTIDE SEQUENCE [LARGE SCALE GENOMIC DNA]</scope>
    <source>
        <strain evidence="8 9">DSM 100043</strain>
    </source>
</reference>
<dbReference type="InterPro" id="IPR001123">
    <property type="entry name" value="LeuE-type"/>
</dbReference>
<organism evidence="8 9">
    <name type="scientific">Rouxiella badensis</name>
    <dbReference type="NCBI Taxonomy" id="1646377"/>
    <lineage>
        <taxon>Bacteria</taxon>
        <taxon>Pseudomonadati</taxon>
        <taxon>Pseudomonadota</taxon>
        <taxon>Gammaproteobacteria</taxon>
        <taxon>Enterobacterales</taxon>
        <taxon>Yersiniaceae</taxon>
        <taxon>Rouxiella</taxon>
    </lineage>
</organism>
<feature type="transmembrane region" description="Helical" evidence="7">
    <location>
        <begin position="185"/>
        <end position="206"/>
    </location>
</feature>
<dbReference type="Pfam" id="PF01810">
    <property type="entry name" value="LysE"/>
    <property type="match status" value="1"/>
</dbReference>
<comment type="subcellular location">
    <subcellularLocation>
        <location evidence="1">Cell membrane</location>
        <topology evidence="1">Multi-pass membrane protein</topology>
    </subcellularLocation>
</comment>
<keyword evidence="5 7" id="KW-1133">Transmembrane helix</keyword>
<dbReference type="Proteomes" id="UP000192536">
    <property type="component" value="Unassembled WGS sequence"/>
</dbReference>
<evidence type="ECO:0000313" key="9">
    <source>
        <dbReference type="Proteomes" id="UP000192536"/>
    </source>
</evidence>
<evidence type="ECO:0000256" key="4">
    <source>
        <dbReference type="ARBA" id="ARBA00022970"/>
    </source>
</evidence>
<evidence type="ECO:0000256" key="3">
    <source>
        <dbReference type="ARBA" id="ARBA00022692"/>
    </source>
</evidence>
<feature type="transmembrane region" description="Helical" evidence="7">
    <location>
        <begin position="6"/>
        <end position="27"/>
    </location>
</feature>
<accession>A0A1X0WGU9</accession>
<feature type="transmembrane region" description="Helical" evidence="7">
    <location>
        <begin position="154"/>
        <end position="173"/>
    </location>
</feature>
<keyword evidence="4" id="KW-0813">Transport</keyword>
<evidence type="ECO:0000256" key="1">
    <source>
        <dbReference type="ARBA" id="ARBA00004651"/>
    </source>
</evidence>
<gene>
    <name evidence="8" type="ORF">BS640_08690</name>
</gene>
<dbReference type="AlphaFoldDB" id="A0A1X0WGU9"/>
<dbReference type="STRING" id="1646377.BS640_08690"/>
<evidence type="ECO:0000313" key="8">
    <source>
        <dbReference type="EMBL" id="ORJ25953.1"/>
    </source>
</evidence>
<proteinExistence type="predicted"/>
<comment type="caution">
    <text evidence="8">The sequence shown here is derived from an EMBL/GenBank/DDBJ whole genome shotgun (WGS) entry which is preliminary data.</text>
</comment>
<dbReference type="GO" id="GO:0005886">
    <property type="term" value="C:plasma membrane"/>
    <property type="evidence" value="ECO:0007669"/>
    <property type="project" value="UniProtKB-SubCell"/>
</dbReference>
<keyword evidence="9" id="KW-1185">Reference proteome</keyword>
<keyword evidence="3 7" id="KW-0812">Transmembrane</keyword>
<dbReference type="EMBL" id="MRWE01000011">
    <property type="protein sequence ID" value="ORJ25953.1"/>
    <property type="molecule type" value="Genomic_DNA"/>
</dbReference>
<feature type="transmembrane region" description="Helical" evidence="7">
    <location>
        <begin position="39"/>
        <end position="64"/>
    </location>
</feature>
<evidence type="ECO:0000256" key="6">
    <source>
        <dbReference type="ARBA" id="ARBA00023136"/>
    </source>
</evidence>
<protein>
    <submittedName>
        <fullName evidence="8">Lysine transporter LysE</fullName>
    </submittedName>
</protein>
<keyword evidence="2" id="KW-1003">Cell membrane</keyword>
<evidence type="ECO:0000256" key="5">
    <source>
        <dbReference type="ARBA" id="ARBA00022989"/>
    </source>
</evidence>
<feature type="transmembrane region" description="Helical" evidence="7">
    <location>
        <begin position="70"/>
        <end position="88"/>
    </location>
</feature>
<dbReference type="RefSeq" id="WP_084912389.1">
    <property type="nucleotide sequence ID" value="NZ_CP049603.1"/>
</dbReference>
<evidence type="ECO:0000256" key="2">
    <source>
        <dbReference type="ARBA" id="ARBA00022475"/>
    </source>
</evidence>
<evidence type="ECO:0000256" key="7">
    <source>
        <dbReference type="SAM" id="Phobius"/>
    </source>
</evidence>